<feature type="region of interest" description="Disordered" evidence="1">
    <location>
        <begin position="1"/>
        <end position="37"/>
    </location>
</feature>
<dbReference type="AlphaFoldDB" id="A0A939B7V0"/>
<accession>A0A939B7V0</accession>
<dbReference type="RefSeq" id="WP_205104629.1">
    <property type="nucleotide sequence ID" value="NZ_JACJJG010000035.1"/>
</dbReference>
<reference evidence="2" key="2">
    <citation type="journal article" date="2021" name="Sci. Rep.">
        <title>The distribution of antibiotic resistance genes in chicken gut microbiota commensals.</title>
        <authorList>
            <person name="Juricova H."/>
            <person name="Matiasovicova J."/>
            <person name="Kubasova T."/>
            <person name="Cejkova D."/>
            <person name="Rychlik I."/>
        </authorList>
    </citation>
    <scope>NUCLEOTIDE SEQUENCE</scope>
    <source>
        <strain evidence="2">An824</strain>
    </source>
</reference>
<dbReference type="EMBL" id="JACJJG010000035">
    <property type="protein sequence ID" value="MBM6673753.1"/>
    <property type="molecule type" value="Genomic_DNA"/>
</dbReference>
<reference evidence="2" key="1">
    <citation type="submission" date="2020-08" db="EMBL/GenBank/DDBJ databases">
        <authorList>
            <person name="Cejkova D."/>
            <person name="Kubasova T."/>
            <person name="Jahodarova E."/>
            <person name="Rychlik I."/>
        </authorList>
    </citation>
    <scope>NUCLEOTIDE SEQUENCE</scope>
    <source>
        <strain evidence="2">An824</strain>
    </source>
</reference>
<proteinExistence type="predicted"/>
<evidence type="ECO:0000313" key="3">
    <source>
        <dbReference type="Proteomes" id="UP000706891"/>
    </source>
</evidence>
<gene>
    <name evidence="2" type="ORF">H6A34_07670</name>
</gene>
<protein>
    <submittedName>
        <fullName evidence="2">Uncharacterized protein</fullName>
    </submittedName>
</protein>
<dbReference type="Proteomes" id="UP000706891">
    <property type="component" value="Unassembled WGS sequence"/>
</dbReference>
<evidence type="ECO:0000256" key="1">
    <source>
        <dbReference type="SAM" id="MobiDB-lite"/>
    </source>
</evidence>
<organism evidence="2 3">
    <name type="scientific">Marseilla massiliensis</name>
    <dbReference type="NCBI Taxonomy" id="1841864"/>
    <lineage>
        <taxon>Bacteria</taxon>
        <taxon>Pseudomonadati</taxon>
        <taxon>Bacteroidota</taxon>
        <taxon>Bacteroidia</taxon>
        <taxon>Bacteroidales</taxon>
        <taxon>Prevotellaceae</taxon>
        <taxon>Marseilla</taxon>
    </lineage>
</organism>
<keyword evidence="3" id="KW-1185">Reference proteome</keyword>
<feature type="compositionally biased region" description="Basic and acidic residues" evidence="1">
    <location>
        <begin position="11"/>
        <end position="28"/>
    </location>
</feature>
<comment type="caution">
    <text evidence="2">The sequence shown here is derived from an EMBL/GenBank/DDBJ whole genome shotgun (WGS) entry which is preliminary data.</text>
</comment>
<evidence type="ECO:0000313" key="2">
    <source>
        <dbReference type="EMBL" id="MBM6673753.1"/>
    </source>
</evidence>
<feature type="compositionally biased region" description="Polar residues" evidence="1">
    <location>
        <begin position="1"/>
        <end position="10"/>
    </location>
</feature>
<sequence length="123" mass="14153">MNYNVKYRQSQAERRHFGIRTETRRKTDGSSAAEYAGGESWKHPVRWLEPVRIQPFVRYAEVLHSAEAAAMKNAPSVHDGHASRRSQFCPCNQTANRRRTGAVFFSATFFTAQPRGKTWRKPL</sequence>
<name>A0A939B7V0_9BACT</name>